<dbReference type="EMBL" id="BMXF01000001">
    <property type="protein sequence ID" value="GHB54648.1"/>
    <property type="molecule type" value="Genomic_DNA"/>
</dbReference>
<protein>
    <submittedName>
        <fullName evidence="1">Uncharacterized protein</fullName>
    </submittedName>
</protein>
<organism evidence="1 2">
    <name type="scientific">Persicitalea jodogahamensis</name>
    <dbReference type="NCBI Taxonomy" id="402147"/>
    <lineage>
        <taxon>Bacteria</taxon>
        <taxon>Pseudomonadati</taxon>
        <taxon>Bacteroidota</taxon>
        <taxon>Cytophagia</taxon>
        <taxon>Cytophagales</taxon>
        <taxon>Spirosomataceae</taxon>
        <taxon>Persicitalea</taxon>
    </lineage>
</organism>
<comment type="caution">
    <text evidence="1">The sequence shown here is derived from an EMBL/GenBank/DDBJ whole genome shotgun (WGS) entry which is preliminary data.</text>
</comment>
<proteinExistence type="predicted"/>
<dbReference type="Proteomes" id="UP000598271">
    <property type="component" value="Unassembled WGS sequence"/>
</dbReference>
<name>A0A8J3G8B8_9BACT</name>
<dbReference type="RefSeq" id="WP_189562739.1">
    <property type="nucleotide sequence ID" value="NZ_BMXF01000001.1"/>
</dbReference>
<evidence type="ECO:0000313" key="1">
    <source>
        <dbReference type="EMBL" id="GHB54648.1"/>
    </source>
</evidence>
<sequence>MEFIAEIACIGRGEEINYFKYARETSKENGNIKWIFKIKPSDLDETDWFEFSITKINETMGKVTTMLHNYLEVYVAKGIPEKMIEEASQVLNLRIISSSNNPKFKSFGNESRSSGADKVWKRLVEQGKATYDSTTDTYEFLS</sequence>
<gene>
    <name evidence="1" type="ORF">GCM10007390_04660</name>
</gene>
<reference evidence="1 2" key="1">
    <citation type="journal article" date="2014" name="Int. J. Syst. Evol. Microbiol.">
        <title>Complete genome sequence of Corynebacterium casei LMG S-19264T (=DSM 44701T), isolated from a smear-ripened cheese.</title>
        <authorList>
            <consortium name="US DOE Joint Genome Institute (JGI-PGF)"/>
            <person name="Walter F."/>
            <person name="Albersmeier A."/>
            <person name="Kalinowski J."/>
            <person name="Ruckert C."/>
        </authorList>
    </citation>
    <scope>NUCLEOTIDE SEQUENCE [LARGE SCALE GENOMIC DNA]</scope>
    <source>
        <strain evidence="1 2">KCTC 12866</strain>
    </source>
</reference>
<dbReference type="AlphaFoldDB" id="A0A8J3G8B8"/>
<keyword evidence="2" id="KW-1185">Reference proteome</keyword>
<accession>A0A8J3G8B8</accession>
<evidence type="ECO:0000313" key="2">
    <source>
        <dbReference type="Proteomes" id="UP000598271"/>
    </source>
</evidence>